<evidence type="ECO:0000256" key="1">
    <source>
        <dbReference type="ARBA" id="ARBA00004255"/>
    </source>
</evidence>
<evidence type="ECO:0000256" key="2">
    <source>
        <dbReference type="ARBA" id="ARBA00023034"/>
    </source>
</evidence>
<evidence type="ECO:0000256" key="3">
    <source>
        <dbReference type="ARBA" id="ARBA00023121"/>
    </source>
</evidence>
<comment type="subcellular location">
    <subcellularLocation>
        <location evidence="1">Golgi apparatus membrane</location>
        <topology evidence="1">Peripheral membrane protein</topology>
        <orientation evidence="1">Cytoplasmic side</orientation>
    </subcellularLocation>
</comment>
<dbReference type="InterPro" id="IPR038261">
    <property type="entry name" value="GPP34-like_sf"/>
</dbReference>
<dbReference type="Pfam" id="PF05719">
    <property type="entry name" value="GPP34"/>
    <property type="match status" value="1"/>
</dbReference>
<keyword evidence="4" id="KW-0472">Membrane</keyword>
<dbReference type="PANTHER" id="PTHR12704">
    <property type="entry name" value="TRANS-GOLGI PROTEIN GMX33"/>
    <property type="match status" value="1"/>
</dbReference>
<protein>
    <recommendedName>
        <fullName evidence="7">GPP34 family phosphoprotein</fullName>
    </recommendedName>
</protein>
<evidence type="ECO:0008006" key="7">
    <source>
        <dbReference type="Google" id="ProtNLM"/>
    </source>
</evidence>
<dbReference type="GO" id="GO:0005737">
    <property type="term" value="C:cytoplasm"/>
    <property type="evidence" value="ECO:0007669"/>
    <property type="project" value="UniProtKB-ARBA"/>
</dbReference>
<dbReference type="EMBL" id="JACBZD010000002">
    <property type="protein sequence ID" value="NYI07759.1"/>
    <property type="molecule type" value="Genomic_DNA"/>
</dbReference>
<dbReference type="Gene3D" id="1.10.3630.10">
    <property type="entry name" value="yeast vps74-n-term truncation variant domain like"/>
    <property type="match status" value="1"/>
</dbReference>
<comment type="caution">
    <text evidence="5">The sequence shown here is derived from an EMBL/GenBank/DDBJ whole genome shotgun (WGS) entry which is preliminary data.</text>
</comment>
<evidence type="ECO:0000256" key="4">
    <source>
        <dbReference type="ARBA" id="ARBA00023136"/>
    </source>
</evidence>
<organism evidence="5 6">
    <name type="scientific">Allostreptomyces psammosilenae</name>
    <dbReference type="NCBI Taxonomy" id="1892865"/>
    <lineage>
        <taxon>Bacteria</taxon>
        <taxon>Bacillati</taxon>
        <taxon>Actinomycetota</taxon>
        <taxon>Actinomycetes</taxon>
        <taxon>Kitasatosporales</taxon>
        <taxon>Streptomycetaceae</taxon>
        <taxon>Allostreptomyces</taxon>
    </lineage>
</organism>
<name>A0A853A039_9ACTN</name>
<dbReference type="InterPro" id="IPR008628">
    <property type="entry name" value="GPP34-like"/>
</dbReference>
<keyword evidence="6" id="KW-1185">Reference proteome</keyword>
<keyword evidence="3" id="KW-0446">Lipid-binding</keyword>
<dbReference type="PANTHER" id="PTHR12704:SF2">
    <property type="entry name" value="GOLGI PHOSPHOPROTEIN 3 HOMOLOG SAURON"/>
    <property type="match status" value="1"/>
</dbReference>
<accession>A0A853A039</accession>
<dbReference type="GO" id="GO:0070273">
    <property type="term" value="F:phosphatidylinositol-4-phosphate binding"/>
    <property type="evidence" value="ECO:0007669"/>
    <property type="project" value="InterPro"/>
</dbReference>
<evidence type="ECO:0000313" key="5">
    <source>
        <dbReference type="EMBL" id="NYI07759.1"/>
    </source>
</evidence>
<dbReference type="GO" id="GO:0012505">
    <property type="term" value="C:endomembrane system"/>
    <property type="evidence" value="ECO:0007669"/>
    <property type="project" value="UniProtKB-ARBA"/>
</dbReference>
<keyword evidence="2" id="KW-0333">Golgi apparatus</keyword>
<sequence length="233" mass="24754">MSRRTLPEELLLLALDPGTGTLAQPQTLDLGLAGAQLVELAMARRITPDGDRMVVVMPRPTGDPMLDSALESLRRRGSAARAADWIGGPRLGLRHTYLAHLERCGLVSSETVTSCAMLPTTRYHAVDPELSTGIRHRVDSAVRTGSPPDCRTAALSSLAHAVGLGKHLYPGNEGRSSRSRLRDLVRHDPFGGMVAQAVIAVQNGGQARATGLSRRSGAATTRIDGGMARVTAR</sequence>
<dbReference type="Proteomes" id="UP000567795">
    <property type="component" value="Unassembled WGS sequence"/>
</dbReference>
<evidence type="ECO:0000313" key="6">
    <source>
        <dbReference type="Proteomes" id="UP000567795"/>
    </source>
</evidence>
<dbReference type="AlphaFoldDB" id="A0A853A039"/>
<proteinExistence type="predicted"/>
<reference evidence="5 6" key="1">
    <citation type="submission" date="2020-07" db="EMBL/GenBank/DDBJ databases">
        <title>Sequencing the genomes of 1000 actinobacteria strains.</title>
        <authorList>
            <person name="Klenk H.-P."/>
        </authorList>
    </citation>
    <scope>NUCLEOTIDE SEQUENCE [LARGE SCALE GENOMIC DNA]</scope>
    <source>
        <strain evidence="5 6">DSM 42178</strain>
    </source>
</reference>
<gene>
    <name evidence="5" type="ORF">FHU37_004788</name>
</gene>